<protein>
    <submittedName>
        <fullName evidence="1">Uncharacterized protein</fullName>
    </submittedName>
</protein>
<dbReference type="AlphaFoldDB" id="A0A9D1J5C9"/>
<accession>A0A9D1J5C9</accession>
<sequence>MKKSHPNKKSAPSRFQERAVLLRLRFAEWRMAFRPFFLAFFITLALSGLLAGWTAVGVRCRLAADPPETETALFIARDGYLKVRLLDFSADLKIEVIPLRGPASPASP</sequence>
<reference evidence="1" key="2">
    <citation type="journal article" date="2021" name="PeerJ">
        <title>Extensive microbial diversity within the chicken gut microbiome revealed by metagenomics and culture.</title>
        <authorList>
            <person name="Gilroy R."/>
            <person name="Ravi A."/>
            <person name="Getino M."/>
            <person name="Pursley I."/>
            <person name="Horton D.L."/>
            <person name="Alikhan N.F."/>
            <person name="Baker D."/>
            <person name="Gharbi K."/>
            <person name="Hall N."/>
            <person name="Watson M."/>
            <person name="Adriaenssens E.M."/>
            <person name="Foster-Nyarko E."/>
            <person name="Jarju S."/>
            <person name="Secka A."/>
            <person name="Antonio M."/>
            <person name="Oren A."/>
            <person name="Chaudhuri R.R."/>
            <person name="La Ragione R."/>
            <person name="Hildebrand F."/>
            <person name="Pallen M.J."/>
        </authorList>
    </citation>
    <scope>NUCLEOTIDE SEQUENCE</scope>
    <source>
        <strain evidence="1">CHK189-12415</strain>
    </source>
</reference>
<evidence type="ECO:0000313" key="1">
    <source>
        <dbReference type="EMBL" id="HIR61686.1"/>
    </source>
</evidence>
<gene>
    <name evidence="1" type="ORF">IAB37_08950</name>
</gene>
<evidence type="ECO:0000313" key="2">
    <source>
        <dbReference type="Proteomes" id="UP000824241"/>
    </source>
</evidence>
<organism evidence="1 2">
    <name type="scientific">Candidatus Faecivivens stercoravium</name>
    <dbReference type="NCBI Taxonomy" id="2840803"/>
    <lineage>
        <taxon>Bacteria</taxon>
        <taxon>Bacillati</taxon>
        <taxon>Bacillota</taxon>
        <taxon>Clostridia</taxon>
        <taxon>Eubacteriales</taxon>
        <taxon>Oscillospiraceae</taxon>
        <taxon>Oscillospiraceae incertae sedis</taxon>
        <taxon>Candidatus Faecivivens</taxon>
    </lineage>
</organism>
<proteinExistence type="predicted"/>
<dbReference type="Proteomes" id="UP000824241">
    <property type="component" value="Unassembled WGS sequence"/>
</dbReference>
<comment type="caution">
    <text evidence="1">The sequence shown here is derived from an EMBL/GenBank/DDBJ whole genome shotgun (WGS) entry which is preliminary data.</text>
</comment>
<name>A0A9D1J5C9_9FIRM</name>
<dbReference type="EMBL" id="DVHA01000290">
    <property type="protein sequence ID" value="HIR61686.1"/>
    <property type="molecule type" value="Genomic_DNA"/>
</dbReference>
<reference evidence="1" key="1">
    <citation type="submission" date="2020-10" db="EMBL/GenBank/DDBJ databases">
        <authorList>
            <person name="Gilroy R."/>
        </authorList>
    </citation>
    <scope>NUCLEOTIDE SEQUENCE</scope>
    <source>
        <strain evidence="1">CHK189-12415</strain>
    </source>
</reference>